<dbReference type="Proteomes" id="UP000663879">
    <property type="component" value="Unassembled WGS sequence"/>
</dbReference>
<dbReference type="EMBL" id="CAJNOC010002248">
    <property type="protein sequence ID" value="CAF0921674.1"/>
    <property type="molecule type" value="Genomic_DNA"/>
</dbReference>
<name>A0A814AY17_9BILA</name>
<evidence type="ECO:0000313" key="2">
    <source>
        <dbReference type="Proteomes" id="UP000663879"/>
    </source>
</evidence>
<proteinExistence type="predicted"/>
<keyword evidence="2" id="KW-1185">Reference proteome</keyword>
<accession>A0A814AY17</accession>
<dbReference type="OrthoDB" id="7551987at2759"/>
<reference evidence="1" key="1">
    <citation type="submission" date="2021-02" db="EMBL/GenBank/DDBJ databases">
        <authorList>
            <person name="Nowell W R."/>
        </authorList>
    </citation>
    <scope>NUCLEOTIDE SEQUENCE</scope>
    <source>
        <strain evidence="1">Ploen Becks lab</strain>
    </source>
</reference>
<gene>
    <name evidence="1" type="ORF">OXX778_LOCUS12417</name>
</gene>
<evidence type="ECO:0000313" key="1">
    <source>
        <dbReference type="EMBL" id="CAF0921674.1"/>
    </source>
</evidence>
<dbReference type="AlphaFoldDB" id="A0A814AY17"/>
<protein>
    <submittedName>
        <fullName evidence="1">Uncharacterized protein</fullName>
    </submittedName>
</protein>
<comment type="caution">
    <text evidence="1">The sequence shown here is derived from an EMBL/GenBank/DDBJ whole genome shotgun (WGS) entry which is preliminary data.</text>
</comment>
<organism evidence="1 2">
    <name type="scientific">Brachionus calyciflorus</name>
    <dbReference type="NCBI Taxonomy" id="104777"/>
    <lineage>
        <taxon>Eukaryota</taxon>
        <taxon>Metazoa</taxon>
        <taxon>Spiralia</taxon>
        <taxon>Gnathifera</taxon>
        <taxon>Rotifera</taxon>
        <taxon>Eurotatoria</taxon>
        <taxon>Monogononta</taxon>
        <taxon>Pseudotrocha</taxon>
        <taxon>Ploima</taxon>
        <taxon>Brachionidae</taxon>
        <taxon>Brachionus</taxon>
    </lineage>
</organism>
<sequence length="123" mass="14627">MGSTVNNYGMLKKNSNSQRVPPRFGPNLWCLFERVKLNLPRTNNHVESWHRQIQMDTRKDLTVLKIIVLFLREQNKVDGDKLRIKNGEQFKTKKDNQETNLRIFRLVNCYKSENIESFLEGKF</sequence>